<comment type="catalytic activity">
    <reaction evidence="15 17 19">
        <text>(6S)-NADHX + ADP = AMP + phosphate + NADH + H(+)</text>
        <dbReference type="Rhea" id="RHEA:32223"/>
        <dbReference type="ChEBI" id="CHEBI:15378"/>
        <dbReference type="ChEBI" id="CHEBI:43474"/>
        <dbReference type="ChEBI" id="CHEBI:57945"/>
        <dbReference type="ChEBI" id="CHEBI:64074"/>
        <dbReference type="ChEBI" id="CHEBI:456215"/>
        <dbReference type="ChEBI" id="CHEBI:456216"/>
        <dbReference type="EC" id="4.2.1.136"/>
    </reaction>
</comment>
<comment type="caution">
    <text evidence="22">The sequence shown here is derived from an EMBL/GenBank/DDBJ whole genome shotgun (WGS) entry which is preliminary data.</text>
</comment>
<dbReference type="EC" id="5.1.99.6" evidence="19"/>
<dbReference type="Pfam" id="PF01256">
    <property type="entry name" value="Carb_kinase"/>
    <property type="match status" value="1"/>
</dbReference>
<evidence type="ECO:0000256" key="5">
    <source>
        <dbReference type="ARBA" id="ARBA00022723"/>
    </source>
</evidence>
<evidence type="ECO:0000256" key="13">
    <source>
        <dbReference type="ARBA" id="ARBA00023268"/>
    </source>
</evidence>
<protein>
    <recommendedName>
        <fullName evidence="19">Bifunctional NAD(P)H-hydrate repair enzyme</fullName>
    </recommendedName>
    <alternativeName>
        <fullName evidence="19">Nicotinamide nucleotide repair protein</fullName>
    </alternativeName>
    <domain>
        <recommendedName>
            <fullName evidence="19">ADP-dependent (S)-NAD(P)H-hydrate dehydratase</fullName>
            <ecNumber evidence="19">4.2.1.136</ecNumber>
        </recommendedName>
        <alternativeName>
            <fullName evidence="19">ADP-dependent NAD(P)HX dehydratase</fullName>
        </alternativeName>
    </domain>
    <domain>
        <recommendedName>
            <fullName evidence="19">NAD(P)H-hydrate epimerase</fullName>
            <ecNumber evidence="19">5.1.99.6</ecNumber>
        </recommendedName>
    </domain>
</protein>
<evidence type="ECO:0000256" key="15">
    <source>
        <dbReference type="ARBA" id="ARBA00048238"/>
    </source>
</evidence>
<keyword evidence="8 17" id="KW-0521">NADP</keyword>
<dbReference type="InterPro" id="IPR017953">
    <property type="entry name" value="Carbohydrate_kinase_pred_CS"/>
</dbReference>
<feature type="binding site" evidence="18">
    <location>
        <begin position="128"/>
        <end position="134"/>
    </location>
    <ligand>
        <name>(6S)-NADPHX</name>
        <dbReference type="ChEBI" id="CHEBI:64076"/>
    </ligand>
</feature>
<feature type="binding site" evidence="17">
    <location>
        <position position="329"/>
    </location>
    <ligand>
        <name>(6S)-NADPHX</name>
        <dbReference type="ChEBI" id="CHEBI:64076"/>
    </ligand>
</feature>
<reference evidence="22 23" key="1">
    <citation type="submission" date="2018-03" db="EMBL/GenBank/DDBJ databases">
        <title>Lachnoclostridium SNUG30386 gen.nov., sp.nov., isolated from human faeces.</title>
        <authorList>
            <person name="Seo B."/>
            <person name="Jeon K."/>
            <person name="Ko G."/>
        </authorList>
    </citation>
    <scope>NUCLEOTIDE SEQUENCE [LARGE SCALE GENOMIC DNA]</scope>
    <source>
        <strain evidence="22 23">SNUG30386</strain>
    </source>
</reference>
<evidence type="ECO:0000256" key="1">
    <source>
        <dbReference type="ARBA" id="ARBA00000013"/>
    </source>
</evidence>
<comment type="catalytic activity">
    <reaction evidence="2 18 19">
        <text>(6R)-NADPHX = (6S)-NADPHX</text>
        <dbReference type="Rhea" id="RHEA:32227"/>
        <dbReference type="ChEBI" id="CHEBI:64076"/>
        <dbReference type="ChEBI" id="CHEBI:64077"/>
        <dbReference type="EC" id="5.1.99.6"/>
    </reaction>
</comment>
<comment type="catalytic activity">
    <reaction evidence="1 18 19">
        <text>(6R)-NADHX = (6S)-NADHX</text>
        <dbReference type="Rhea" id="RHEA:32215"/>
        <dbReference type="ChEBI" id="CHEBI:64074"/>
        <dbReference type="ChEBI" id="CHEBI:64075"/>
        <dbReference type="EC" id="5.1.99.6"/>
    </reaction>
</comment>
<dbReference type="NCBIfam" id="TIGR00197">
    <property type="entry name" value="yjeF_nterm"/>
    <property type="match status" value="1"/>
</dbReference>
<comment type="function">
    <text evidence="14 19">Bifunctional enzyme that catalyzes the epimerization of the S- and R-forms of NAD(P)HX and the dehydration of the S-form of NAD(P)HX at the expense of ADP, which is converted to AMP. This allows the repair of both epimers of NAD(P)HX, a damaged form of NAD(P)H that is a result of enzymatic or heat-dependent hydration.</text>
</comment>
<dbReference type="InterPro" id="IPR029056">
    <property type="entry name" value="Ribokinase-like"/>
</dbReference>
<dbReference type="InterPro" id="IPR036652">
    <property type="entry name" value="YjeF_N_dom_sf"/>
</dbReference>
<comment type="subunit">
    <text evidence="17">Homotetramer.</text>
</comment>
<keyword evidence="13" id="KW-0511">Multifunctional enzyme</keyword>
<keyword evidence="12 17" id="KW-0456">Lyase</keyword>
<dbReference type="HAMAP" id="MF_01966">
    <property type="entry name" value="NADHX_epimerase"/>
    <property type="match status" value="1"/>
</dbReference>
<keyword evidence="11 18" id="KW-0413">Isomerase</keyword>
<keyword evidence="7 17" id="KW-0067">ATP-binding</keyword>
<dbReference type="EC" id="4.2.1.136" evidence="19"/>
<evidence type="ECO:0000256" key="19">
    <source>
        <dbReference type="PIRNR" id="PIRNR017184"/>
    </source>
</evidence>
<dbReference type="GO" id="GO:0005524">
    <property type="term" value="F:ATP binding"/>
    <property type="evidence" value="ECO:0007669"/>
    <property type="project" value="UniProtKB-UniRule"/>
</dbReference>
<feature type="binding site" evidence="18">
    <location>
        <position position="61"/>
    </location>
    <ligand>
        <name>K(+)</name>
        <dbReference type="ChEBI" id="CHEBI:29103"/>
    </ligand>
</feature>
<evidence type="ECO:0000259" key="21">
    <source>
        <dbReference type="PROSITE" id="PS51385"/>
    </source>
</evidence>
<dbReference type="PROSITE" id="PS01050">
    <property type="entry name" value="YJEF_C_2"/>
    <property type="match status" value="1"/>
</dbReference>
<dbReference type="CDD" id="cd01171">
    <property type="entry name" value="YXKO-related"/>
    <property type="match status" value="1"/>
</dbReference>
<dbReference type="NCBIfam" id="TIGR00196">
    <property type="entry name" value="yjeF_cterm"/>
    <property type="match status" value="1"/>
</dbReference>
<dbReference type="GO" id="GO:0052856">
    <property type="term" value="F:NAD(P)HX epimerase activity"/>
    <property type="evidence" value="ECO:0007669"/>
    <property type="project" value="UniProtKB-UniRule"/>
</dbReference>
<evidence type="ECO:0000256" key="2">
    <source>
        <dbReference type="ARBA" id="ARBA00000909"/>
    </source>
</evidence>
<comment type="similarity">
    <text evidence="4 19">In the C-terminal section; belongs to the NnrD/CARKD family.</text>
</comment>
<keyword evidence="23" id="KW-1185">Reference proteome</keyword>
<dbReference type="SUPFAM" id="SSF64153">
    <property type="entry name" value="YjeF N-terminal domain-like"/>
    <property type="match status" value="1"/>
</dbReference>
<evidence type="ECO:0000256" key="17">
    <source>
        <dbReference type="HAMAP-Rule" id="MF_01965"/>
    </source>
</evidence>
<dbReference type="PROSITE" id="PS51383">
    <property type="entry name" value="YJEF_C_3"/>
    <property type="match status" value="1"/>
</dbReference>
<feature type="binding site" evidence="18">
    <location>
        <position position="124"/>
    </location>
    <ligand>
        <name>K(+)</name>
        <dbReference type="ChEBI" id="CHEBI:29103"/>
    </ligand>
</feature>
<dbReference type="InterPro" id="IPR000631">
    <property type="entry name" value="CARKD"/>
</dbReference>
<evidence type="ECO:0000256" key="12">
    <source>
        <dbReference type="ARBA" id="ARBA00023239"/>
    </source>
</evidence>
<dbReference type="PROSITE" id="PS01049">
    <property type="entry name" value="YJEF_C_1"/>
    <property type="match status" value="1"/>
</dbReference>
<comment type="similarity">
    <text evidence="18">Belongs to the NnrE/AIBP family.</text>
</comment>
<feature type="domain" description="YjeF N-terminal" evidence="21">
    <location>
        <begin position="10"/>
        <end position="215"/>
    </location>
</feature>
<comment type="function">
    <text evidence="17">Catalyzes the dehydration of the S-form of NAD(P)HX at the expense of ADP, which is converted to AMP. Together with NAD(P)HX epimerase, which catalyzes the epimerization of the S- and R-forms, the enzyme allows the repair of both epimers of NAD(P)HX, a damaged form of NAD(P)H that is a result of enzymatic or heat-dependent hydration.</text>
</comment>
<evidence type="ECO:0000256" key="18">
    <source>
        <dbReference type="HAMAP-Rule" id="MF_01966"/>
    </source>
</evidence>
<feature type="binding site" evidence="17">
    <location>
        <position position="380"/>
    </location>
    <ligand>
        <name>(6S)-NADPHX</name>
        <dbReference type="ChEBI" id="CHEBI:64076"/>
    </ligand>
</feature>
<dbReference type="Gene3D" id="3.40.50.10260">
    <property type="entry name" value="YjeF N-terminal domain"/>
    <property type="match status" value="1"/>
</dbReference>
<evidence type="ECO:0000313" key="23">
    <source>
        <dbReference type="Proteomes" id="UP000241048"/>
    </source>
</evidence>
<proteinExistence type="inferred from homology"/>
<dbReference type="GO" id="GO:0046496">
    <property type="term" value="P:nicotinamide nucleotide metabolic process"/>
    <property type="evidence" value="ECO:0007669"/>
    <property type="project" value="UniProtKB-UniRule"/>
</dbReference>
<dbReference type="GO" id="GO:0046872">
    <property type="term" value="F:metal ion binding"/>
    <property type="evidence" value="ECO:0007669"/>
    <property type="project" value="UniProtKB-UniRule"/>
</dbReference>
<comment type="similarity">
    <text evidence="3 19">In the N-terminal section; belongs to the NnrE/AIBP family.</text>
</comment>
<accession>A0A2T3FT15</accession>
<dbReference type="InterPro" id="IPR004443">
    <property type="entry name" value="YjeF_N_dom"/>
</dbReference>
<feature type="binding site" evidence="17">
    <location>
        <begin position="417"/>
        <end position="421"/>
    </location>
    <ligand>
        <name>AMP</name>
        <dbReference type="ChEBI" id="CHEBI:456215"/>
    </ligand>
</feature>
<organism evidence="22 23">
    <name type="scientific">Clostridium fessum</name>
    <dbReference type="NCBI Taxonomy" id="2126740"/>
    <lineage>
        <taxon>Bacteria</taxon>
        <taxon>Bacillati</taxon>
        <taxon>Bacillota</taxon>
        <taxon>Clostridia</taxon>
        <taxon>Eubacteriales</taxon>
        <taxon>Clostridiaceae</taxon>
        <taxon>Clostridium</taxon>
    </lineage>
</organism>
<evidence type="ECO:0000256" key="8">
    <source>
        <dbReference type="ARBA" id="ARBA00022857"/>
    </source>
</evidence>
<evidence type="ECO:0000256" key="4">
    <source>
        <dbReference type="ARBA" id="ARBA00009524"/>
    </source>
</evidence>
<feature type="domain" description="YjeF C-terminal" evidence="20">
    <location>
        <begin position="223"/>
        <end position="504"/>
    </location>
</feature>
<feature type="binding site" evidence="17">
    <location>
        <position position="446"/>
    </location>
    <ligand>
        <name>AMP</name>
        <dbReference type="ChEBI" id="CHEBI:456215"/>
    </ligand>
</feature>
<feature type="binding site" evidence="17">
    <location>
        <position position="258"/>
    </location>
    <ligand>
        <name>(6S)-NADPHX</name>
        <dbReference type="ChEBI" id="CHEBI:64076"/>
    </ligand>
</feature>
<dbReference type="PANTHER" id="PTHR12592:SF0">
    <property type="entry name" value="ATP-DEPENDENT (S)-NAD(P)H-HYDRATE DEHYDRATASE"/>
    <property type="match status" value="1"/>
</dbReference>
<evidence type="ECO:0000259" key="20">
    <source>
        <dbReference type="PROSITE" id="PS51383"/>
    </source>
</evidence>
<comment type="caution">
    <text evidence="18">Lacks conserved residue(s) required for the propagation of feature annotation.</text>
</comment>
<dbReference type="InterPro" id="IPR030677">
    <property type="entry name" value="Nnr"/>
</dbReference>
<evidence type="ECO:0000313" key="22">
    <source>
        <dbReference type="EMBL" id="PST38399.1"/>
    </source>
</evidence>
<feature type="binding site" evidence="17">
    <location>
        <position position="447"/>
    </location>
    <ligand>
        <name>(6S)-NADPHX</name>
        <dbReference type="ChEBI" id="CHEBI:64076"/>
    </ligand>
</feature>
<keyword evidence="6 17" id="KW-0547">Nucleotide-binding</keyword>
<keyword evidence="9 18" id="KW-0630">Potassium</keyword>
<evidence type="ECO:0000256" key="10">
    <source>
        <dbReference type="ARBA" id="ARBA00023027"/>
    </source>
</evidence>
<dbReference type="AlphaFoldDB" id="A0A2T3FT15"/>
<comment type="similarity">
    <text evidence="17">Belongs to the NnrD/CARKD family.</text>
</comment>
<evidence type="ECO:0000256" key="9">
    <source>
        <dbReference type="ARBA" id="ARBA00022958"/>
    </source>
</evidence>
<dbReference type="HAMAP" id="MF_01965">
    <property type="entry name" value="NADHX_dehydratase"/>
    <property type="match status" value="1"/>
</dbReference>
<comment type="cofactor">
    <cofactor evidence="18 19">
        <name>K(+)</name>
        <dbReference type="ChEBI" id="CHEBI:29103"/>
    </cofactor>
    <text evidence="18 19">Binds 1 potassium ion per subunit.</text>
</comment>
<keyword evidence="5 18" id="KW-0479">Metal-binding</keyword>
<dbReference type="Gene3D" id="3.40.1190.20">
    <property type="match status" value="1"/>
</dbReference>
<name>A0A2T3FT15_9CLOT</name>
<gene>
    <name evidence="17" type="primary">nnrD</name>
    <name evidence="18" type="synonym">nnrE</name>
    <name evidence="22" type="ORF">C7U56_00040</name>
</gene>
<feature type="binding site" evidence="18">
    <location>
        <begin position="60"/>
        <end position="64"/>
    </location>
    <ligand>
        <name>(6S)-NADPHX</name>
        <dbReference type="ChEBI" id="CHEBI:64076"/>
    </ligand>
</feature>
<evidence type="ECO:0000256" key="7">
    <source>
        <dbReference type="ARBA" id="ARBA00022840"/>
    </source>
</evidence>
<dbReference type="PANTHER" id="PTHR12592">
    <property type="entry name" value="ATP-DEPENDENT (S)-NAD(P)H-HYDRATE DEHYDRATASE FAMILY MEMBER"/>
    <property type="match status" value="1"/>
</dbReference>
<dbReference type="GO" id="GO:0110051">
    <property type="term" value="P:metabolite repair"/>
    <property type="evidence" value="ECO:0007669"/>
    <property type="project" value="TreeGrafter"/>
</dbReference>
<evidence type="ECO:0000256" key="16">
    <source>
        <dbReference type="ARBA" id="ARBA00049209"/>
    </source>
</evidence>
<evidence type="ECO:0000256" key="11">
    <source>
        <dbReference type="ARBA" id="ARBA00023235"/>
    </source>
</evidence>
<feature type="binding site" evidence="18">
    <location>
        <position position="158"/>
    </location>
    <ligand>
        <name>(6S)-NADPHX</name>
        <dbReference type="ChEBI" id="CHEBI:64076"/>
    </ligand>
</feature>
<evidence type="ECO:0000256" key="6">
    <source>
        <dbReference type="ARBA" id="ARBA00022741"/>
    </source>
</evidence>
<dbReference type="PIRSF" id="PIRSF017184">
    <property type="entry name" value="Nnr"/>
    <property type="match status" value="1"/>
</dbReference>
<comment type="function">
    <text evidence="18">Catalyzes the epimerization of the S- and R-forms of NAD(P)HX, a damaged form of NAD(P)H that is a result of enzymatic or heat-dependent hydration. This is a prerequisite for the S-specific NAD(P)H-hydrate dehydratase to allow the repair of both epimers of NAD(P)HX.</text>
</comment>
<comment type="catalytic activity">
    <reaction evidence="16 17 19">
        <text>(6S)-NADPHX + ADP = AMP + phosphate + NADPH + H(+)</text>
        <dbReference type="Rhea" id="RHEA:32235"/>
        <dbReference type="ChEBI" id="CHEBI:15378"/>
        <dbReference type="ChEBI" id="CHEBI:43474"/>
        <dbReference type="ChEBI" id="CHEBI:57783"/>
        <dbReference type="ChEBI" id="CHEBI:64076"/>
        <dbReference type="ChEBI" id="CHEBI:456215"/>
        <dbReference type="ChEBI" id="CHEBI:456216"/>
        <dbReference type="EC" id="4.2.1.136"/>
    </reaction>
</comment>
<dbReference type="PROSITE" id="PS51385">
    <property type="entry name" value="YJEF_N"/>
    <property type="match status" value="1"/>
</dbReference>
<dbReference type="EMBL" id="PYLO01000001">
    <property type="protein sequence ID" value="PST38399.1"/>
    <property type="molecule type" value="Genomic_DNA"/>
</dbReference>
<feature type="binding site" evidence="18">
    <location>
        <position position="161"/>
    </location>
    <ligand>
        <name>K(+)</name>
        <dbReference type="ChEBI" id="CHEBI:29103"/>
    </ligand>
</feature>
<dbReference type="SUPFAM" id="SSF53613">
    <property type="entry name" value="Ribokinase-like"/>
    <property type="match status" value="1"/>
</dbReference>
<dbReference type="Proteomes" id="UP000241048">
    <property type="component" value="Unassembled WGS sequence"/>
</dbReference>
<dbReference type="Pfam" id="PF03853">
    <property type="entry name" value="YjeF_N"/>
    <property type="match status" value="1"/>
</dbReference>
<evidence type="ECO:0000256" key="3">
    <source>
        <dbReference type="ARBA" id="ARBA00006001"/>
    </source>
</evidence>
<dbReference type="GO" id="GO:0052855">
    <property type="term" value="F:ADP-dependent NAD(P)H-hydrate dehydratase activity"/>
    <property type="evidence" value="ECO:0007669"/>
    <property type="project" value="UniProtKB-UniRule"/>
</dbReference>
<sequence length="504" mass="53308">MRRLVTGKQMKEIDGYAIRKVGIPSLVLMERAALAVADEMEKRYGKLSGQRLLVFCGTGNNGADGAALARILFLRGALPTVLTVGDKAHWTGEMTCQVAIDRNLGISVEAFENYVPGHVEIMVDAIFGVGLSREVGGEFAEAIRFMREQEPKAVVAVDIPSGVSSETGEALGEAVEADLTVTFGYEKLGMVFYPGRKLCGEIVIADIGFPAYTKYEGHTYFAYDPEDQNQIPKRRADANKGTYGKILIAAGSEGMCGAAYLSALAAYRMGAGLVKILTVRANVPILQNLLPEAILTPYDPEQAQTDPAGFKSLVEQECGWASAIVLGPGLGKEAHVASLVQNVLLSAYVPIIVDADGLNAVAQHPHLSGYFTENVIVTPHLGEMARLTGRSIEDLKRDLVESAVRYGEEKGVTCVLKDAVTVTAGRDGNVYIGDSGCAAMAKGGSGDVLTGVIAGLLALGFSEDEAAALGVFLHGRAGAAAACKKGEHSVLARDIADCLLEKID</sequence>
<evidence type="ECO:0000256" key="14">
    <source>
        <dbReference type="ARBA" id="ARBA00025153"/>
    </source>
</evidence>
<comment type="cofactor">
    <cofactor evidence="17">
        <name>Mg(2+)</name>
        <dbReference type="ChEBI" id="CHEBI:18420"/>
    </cofactor>
</comment>
<keyword evidence="10 17" id="KW-0520">NAD</keyword>